<dbReference type="Gene3D" id="2.20.230.10">
    <property type="entry name" value="Resuscitation-promoting factor rpfb"/>
    <property type="match status" value="1"/>
</dbReference>
<dbReference type="AlphaFoldDB" id="A0A4P6F1P8"/>
<dbReference type="OrthoDB" id="9766277at2"/>
<accession>A0A4P6F1P8</accession>
<dbReference type="SMART" id="SM01208">
    <property type="entry name" value="G5"/>
    <property type="match status" value="1"/>
</dbReference>
<evidence type="ECO:0000256" key="3">
    <source>
        <dbReference type="SAM" id="Phobius"/>
    </source>
</evidence>
<protein>
    <submittedName>
        <fullName evidence="5">DUF348 domain-containing protein</fullName>
    </submittedName>
</protein>
<feature type="transmembrane region" description="Helical" evidence="3">
    <location>
        <begin position="37"/>
        <end position="59"/>
    </location>
</feature>
<feature type="domain" description="G5" evidence="4">
    <location>
        <begin position="228"/>
        <end position="308"/>
    </location>
</feature>
<evidence type="ECO:0000259" key="4">
    <source>
        <dbReference type="PROSITE" id="PS51109"/>
    </source>
</evidence>
<dbReference type="EMBL" id="CP035493">
    <property type="protein sequence ID" value="QAY69055.1"/>
    <property type="molecule type" value="Genomic_DNA"/>
</dbReference>
<evidence type="ECO:0000313" key="5">
    <source>
        <dbReference type="EMBL" id="QAY69055.1"/>
    </source>
</evidence>
<evidence type="ECO:0000313" key="6">
    <source>
        <dbReference type="Proteomes" id="UP000292118"/>
    </source>
</evidence>
<proteinExistence type="predicted"/>
<evidence type="ECO:0000256" key="1">
    <source>
        <dbReference type="ARBA" id="ARBA00022729"/>
    </source>
</evidence>
<dbReference type="Pfam" id="PF03990">
    <property type="entry name" value="DUF348"/>
    <property type="match status" value="3"/>
</dbReference>
<sequence length="415" mass="43797">MARRARTRHTGRKGRRFAEPAPRPVARLSRRASHPQGVARVLLHALVVVGLAGASYGLVESHKTVTIDDDGQIRRVSAYGRTVADVLAFQGIEVRRGDAVTPGSSHRVTDGSTIVVRSARQVTLEVDGHSSTFTTTALTVGDVIAALGARGDGALATASRSDMLGREPVRVSTMKTVDVSVDGQVLALHTTEASVRGVLREAGITLADGDATSVPLGAAAVDGMVVVVARSSMGADTVTEVLPFATQTIEEPALPQGYRHVRTVGRAGQATTSYATRSLNGTEVERTVVARVVTREPRDEVVVVGTMPPSAIKVDPGSARATARALLAERGWGDDQFACLDKLWTKESGWRVDAENASSGAYGIPQALPGSKMASVAADWRTNPATQITWGLGYIAGRYGTPCAAWEHSIDSGWY</sequence>
<feature type="region of interest" description="Disordered" evidence="2">
    <location>
        <begin position="1"/>
        <end position="32"/>
    </location>
</feature>
<keyword evidence="3" id="KW-0472">Membrane</keyword>
<reference evidence="5 6" key="1">
    <citation type="submission" date="2019-01" db="EMBL/GenBank/DDBJ databases">
        <title>Genome sequencing of strain FW10M-9.</title>
        <authorList>
            <person name="Heo J."/>
            <person name="Kim S.-J."/>
            <person name="Kim J.-S."/>
            <person name="Hong S.-B."/>
            <person name="Kwon S.-W."/>
        </authorList>
    </citation>
    <scope>NUCLEOTIDE SEQUENCE [LARGE SCALE GENOMIC DNA]</scope>
    <source>
        <strain evidence="5 6">FW10M-9</strain>
    </source>
</reference>
<dbReference type="InterPro" id="IPR007137">
    <property type="entry name" value="DUF348"/>
</dbReference>
<name>A0A4P6F1P8_9MICO</name>
<dbReference type="Proteomes" id="UP000292118">
    <property type="component" value="Chromosome"/>
</dbReference>
<dbReference type="InterPro" id="IPR023346">
    <property type="entry name" value="Lysozyme-like_dom_sf"/>
</dbReference>
<dbReference type="RefSeq" id="WP_129186455.1">
    <property type="nucleotide sequence ID" value="NZ_CP035493.1"/>
</dbReference>
<keyword evidence="1" id="KW-0732">Signal</keyword>
<dbReference type="Pfam" id="PF07501">
    <property type="entry name" value="G5"/>
    <property type="match status" value="1"/>
</dbReference>
<keyword evidence="3" id="KW-1133">Transmembrane helix</keyword>
<gene>
    <name evidence="5" type="ORF">ET471_02515</name>
</gene>
<organism evidence="5 6">
    <name type="scientific">Xylanimonas protaetiae</name>
    <dbReference type="NCBI Taxonomy" id="2509457"/>
    <lineage>
        <taxon>Bacteria</taxon>
        <taxon>Bacillati</taxon>
        <taxon>Actinomycetota</taxon>
        <taxon>Actinomycetes</taxon>
        <taxon>Micrococcales</taxon>
        <taxon>Promicromonosporaceae</taxon>
        <taxon>Xylanimonas</taxon>
    </lineage>
</organism>
<evidence type="ECO:0000256" key="2">
    <source>
        <dbReference type="SAM" id="MobiDB-lite"/>
    </source>
</evidence>
<keyword evidence="3" id="KW-0812">Transmembrane</keyword>
<keyword evidence="6" id="KW-1185">Reference proteome</keyword>
<dbReference type="PROSITE" id="PS51109">
    <property type="entry name" value="G5"/>
    <property type="match status" value="1"/>
</dbReference>
<feature type="compositionally biased region" description="Basic residues" evidence="2">
    <location>
        <begin position="1"/>
        <end position="15"/>
    </location>
</feature>
<dbReference type="KEGG" id="xya:ET471_02515"/>
<dbReference type="SUPFAM" id="SSF53955">
    <property type="entry name" value="Lysozyme-like"/>
    <property type="match status" value="1"/>
</dbReference>
<dbReference type="InterPro" id="IPR011098">
    <property type="entry name" value="G5_dom"/>
</dbReference>